<dbReference type="Gene3D" id="3.90.470.20">
    <property type="entry name" value="4'-phosphopantetheinyl transferase domain"/>
    <property type="match status" value="1"/>
</dbReference>
<evidence type="ECO:0000313" key="4">
    <source>
        <dbReference type="Proteomes" id="UP000245468"/>
    </source>
</evidence>
<organism evidence="3 4">
    <name type="scientific">Aquirufa nivalisilvae</name>
    <dbReference type="NCBI Taxonomy" id="2516557"/>
    <lineage>
        <taxon>Bacteria</taxon>
        <taxon>Pseudomonadati</taxon>
        <taxon>Bacteroidota</taxon>
        <taxon>Cytophagia</taxon>
        <taxon>Cytophagales</taxon>
        <taxon>Flectobacillaceae</taxon>
        <taxon>Aquirufa</taxon>
    </lineage>
</organism>
<protein>
    <recommendedName>
        <fullName evidence="2">4'-phosphopantetheinyl transferase domain-containing protein</fullName>
    </recommendedName>
</protein>
<keyword evidence="1" id="KW-0808">Transferase</keyword>
<dbReference type="InterPro" id="IPR037143">
    <property type="entry name" value="4-PPantetheinyl_Trfase_dom_sf"/>
</dbReference>
<dbReference type="Proteomes" id="UP000245468">
    <property type="component" value="Chromosome"/>
</dbReference>
<dbReference type="OrthoDB" id="1190494at2"/>
<sequence>MPQILPIQELNFTGTSCMIWEITENEAFFAQIPDSWKMTLPPNQAHETKRLESLAARYCLWQIVQSQVGHEIELLKSSTNRPYLSNSDWQISISHSFPYVAAALSYKNNIGLDLEKKERNILKVAARFLSQSELAWSQNDDIKLLSAWTVKEAIYKAQHQAGLDFRKEIGFDLIDPIEKGFVQLAQERVDFELWQEEFPNFWISLALRT</sequence>
<dbReference type="SUPFAM" id="SSF56214">
    <property type="entry name" value="4'-phosphopantetheinyl transferase"/>
    <property type="match status" value="2"/>
</dbReference>
<dbReference type="GO" id="GO:0000287">
    <property type="term" value="F:magnesium ion binding"/>
    <property type="evidence" value="ECO:0007669"/>
    <property type="project" value="InterPro"/>
</dbReference>
<evidence type="ECO:0000259" key="2">
    <source>
        <dbReference type="Pfam" id="PF01648"/>
    </source>
</evidence>
<dbReference type="GO" id="GO:0008897">
    <property type="term" value="F:holo-[acyl-carrier-protein] synthase activity"/>
    <property type="evidence" value="ECO:0007669"/>
    <property type="project" value="InterPro"/>
</dbReference>
<accession>A0A2S2DVQ2</accession>
<dbReference type="EMBL" id="CP029346">
    <property type="protein sequence ID" value="AWL09481.1"/>
    <property type="molecule type" value="Genomic_DNA"/>
</dbReference>
<keyword evidence="4" id="KW-1185">Reference proteome</keyword>
<dbReference type="AlphaFoldDB" id="A0A2S2DVQ2"/>
<dbReference type="Pfam" id="PF01648">
    <property type="entry name" value="ACPS"/>
    <property type="match status" value="1"/>
</dbReference>
<gene>
    <name evidence="3" type="ORF">HME7025_01628</name>
</gene>
<dbReference type="RefSeq" id="WP_109323163.1">
    <property type="nucleotide sequence ID" value="NZ_CP029346.1"/>
</dbReference>
<name>A0A2S2DVQ2_9BACT</name>
<dbReference type="InterPro" id="IPR008278">
    <property type="entry name" value="4-PPantetheinyl_Trfase_dom"/>
</dbReference>
<feature type="domain" description="4'-phosphopantetheinyl transferase" evidence="2">
    <location>
        <begin position="110"/>
        <end position="178"/>
    </location>
</feature>
<evidence type="ECO:0000256" key="1">
    <source>
        <dbReference type="ARBA" id="ARBA00022679"/>
    </source>
</evidence>
<reference evidence="4" key="1">
    <citation type="submission" date="2018-05" db="EMBL/GenBank/DDBJ databases">
        <title>Pseudarcicella sp. HME7025 Genome sequencing and assembly.</title>
        <authorList>
            <person name="Kim H."/>
            <person name="Kang H."/>
            <person name="Joh K."/>
        </authorList>
    </citation>
    <scope>NUCLEOTIDE SEQUENCE [LARGE SCALE GENOMIC DNA]</scope>
    <source>
        <strain evidence="4">HME7025</strain>
    </source>
</reference>
<dbReference type="KEGG" id="psez:HME7025_01628"/>
<proteinExistence type="predicted"/>
<evidence type="ECO:0000313" key="3">
    <source>
        <dbReference type="EMBL" id="AWL09481.1"/>
    </source>
</evidence>